<comment type="caution">
    <text evidence="1">The sequence shown here is derived from an EMBL/GenBank/DDBJ whole genome shotgun (WGS) entry which is preliminary data.</text>
</comment>
<protein>
    <submittedName>
        <fullName evidence="1">Uncharacterized protein</fullName>
    </submittedName>
</protein>
<dbReference type="AlphaFoldDB" id="A0A0R2NSU9"/>
<evidence type="ECO:0000313" key="1">
    <source>
        <dbReference type="EMBL" id="KRO28734.1"/>
    </source>
</evidence>
<reference evidence="1 2" key="1">
    <citation type="journal article" date="2015" name="Genome Announc.">
        <title>Expanding the biotechnology potential of lactobacilli through comparative genomics of 213 strains and associated genera.</title>
        <authorList>
            <person name="Sun Z."/>
            <person name="Harris H.M."/>
            <person name="McCann A."/>
            <person name="Guo C."/>
            <person name="Argimon S."/>
            <person name="Zhang W."/>
            <person name="Yang X."/>
            <person name="Jeffery I.B."/>
            <person name="Cooney J.C."/>
            <person name="Kagawa T.F."/>
            <person name="Liu W."/>
            <person name="Song Y."/>
            <person name="Salvetti E."/>
            <person name="Wrobel A."/>
            <person name="Rasinkangas P."/>
            <person name="Parkhill J."/>
            <person name="Rea M.C."/>
            <person name="O'Sullivan O."/>
            <person name="Ritari J."/>
            <person name="Douillard F.P."/>
            <person name="Paul Ross R."/>
            <person name="Yang R."/>
            <person name="Briner A.E."/>
            <person name="Felis G.E."/>
            <person name="de Vos W.M."/>
            <person name="Barrangou R."/>
            <person name="Klaenhammer T.R."/>
            <person name="Caufield P.W."/>
            <person name="Cui Y."/>
            <person name="Zhang H."/>
            <person name="O'Toole P.W."/>
        </authorList>
    </citation>
    <scope>NUCLEOTIDE SEQUENCE [LARGE SCALE GENOMIC DNA]</scope>
    <source>
        <strain evidence="1 2">DSM 21115</strain>
    </source>
</reference>
<keyword evidence="2" id="KW-1185">Reference proteome</keyword>
<dbReference type="RefSeq" id="WP_024626121.1">
    <property type="nucleotide sequence ID" value="NZ_AYGX02000033.1"/>
</dbReference>
<accession>A0A0R2NSU9</accession>
<name>A0A0R2NSU9_9LACO</name>
<gene>
    <name evidence="1" type="ORF">DY78_GL002089</name>
</gene>
<sequence length="83" mass="9554">MLLDAETKITNIVAAQIIKVFYPFVIAKTETGAYLKLNISETEQNDPLFWDELRSILKAKLWVPIGKHYHQLLDNGWVVEPTI</sequence>
<dbReference type="Proteomes" id="UP000050920">
    <property type="component" value="Unassembled WGS sequence"/>
</dbReference>
<organism evidence="1 2">
    <name type="scientific">Lactiplantibacillus fabifermentans DSM 21115</name>
    <dbReference type="NCBI Taxonomy" id="1413187"/>
    <lineage>
        <taxon>Bacteria</taxon>
        <taxon>Bacillati</taxon>
        <taxon>Bacillota</taxon>
        <taxon>Bacilli</taxon>
        <taxon>Lactobacillales</taxon>
        <taxon>Lactobacillaceae</taxon>
        <taxon>Lactiplantibacillus</taxon>
    </lineage>
</organism>
<proteinExistence type="predicted"/>
<dbReference type="EMBL" id="AYGX02000033">
    <property type="protein sequence ID" value="KRO28734.1"/>
    <property type="molecule type" value="Genomic_DNA"/>
</dbReference>
<evidence type="ECO:0000313" key="2">
    <source>
        <dbReference type="Proteomes" id="UP000050920"/>
    </source>
</evidence>